<evidence type="ECO:0000313" key="4">
    <source>
        <dbReference type="EMBL" id="TDM12715.1"/>
    </source>
</evidence>
<sequence length="271" mass="30345">MNKILVIGSTGKQGSAVVKQLVEEGFHVRAFTRDRKKIKIDHAALEIYEGQLSSYNDLLQAMAKQDGVYSLQPILEDVEEEVRQGKMIIQAAKEQAVQHFVCSTAGGVNRNRASPHFAALAEIENVLKSSGLNHTIIQPSFFMDNFKRIVDVTGNTIKIPEFINPDVKFSMISSIDIAGVVAEVFNNPIQYNEQVLEIAADELTLKEVVETFSSVFDRAAVIEGSFNSATAERAWLEEKGYIIDFNQMDLLIQNRLTLEKWLTAEFEDNCL</sequence>
<feature type="domain" description="NmrA-like" evidence="3">
    <location>
        <begin position="2"/>
        <end position="219"/>
    </location>
</feature>
<dbReference type="PANTHER" id="PTHR42748:SF7">
    <property type="entry name" value="NMRA LIKE REDOX SENSOR 1-RELATED"/>
    <property type="match status" value="1"/>
</dbReference>
<name>A0A4R6BWY3_9STAP</name>
<dbReference type="EMBL" id="SCWB01000002">
    <property type="protein sequence ID" value="TDM12715.1"/>
    <property type="molecule type" value="Genomic_DNA"/>
</dbReference>
<keyword evidence="5" id="KW-1185">Reference proteome</keyword>
<dbReference type="OrthoDB" id="9794300at2"/>
<dbReference type="AlphaFoldDB" id="A0A4R6BWY3"/>
<evidence type="ECO:0000313" key="5">
    <source>
        <dbReference type="Proteomes" id="UP000294802"/>
    </source>
</evidence>
<keyword evidence="2" id="KW-0521">NADP</keyword>
<reference evidence="4 5" key="1">
    <citation type="submission" date="2019-01" db="EMBL/GenBank/DDBJ databases">
        <title>Draft genome sequences of the type strains of six Macrococcus species.</title>
        <authorList>
            <person name="Mazhar S."/>
            <person name="Altermann E."/>
            <person name="Hill C."/>
            <person name="Mcauliffe O."/>
        </authorList>
    </citation>
    <scope>NUCLEOTIDE SEQUENCE [LARGE SCALE GENOMIC DNA]</scope>
    <source>
        <strain evidence="4 5">CCM4815</strain>
    </source>
</reference>
<organism evidence="4 5">
    <name type="scientific">Macrococcus lamae</name>
    <dbReference type="NCBI Taxonomy" id="198484"/>
    <lineage>
        <taxon>Bacteria</taxon>
        <taxon>Bacillati</taxon>
        <taxon>Bacillota</taxon>
        <taxon>Bacilli</taxon>
        <taxon>Bacillales</taxon>
        <taxon>Staphylococcaceae</taxon>
        <taxon>Macrococcus</taxon>
    </lineage>
</organism>
<comment type="similarity">
    <text evidence="1">Belongs to the NmrA-type oxidoreductase family.</text>
</comment>
<dbReference type="Pfam" id="PF05368">
    <property type="entry name" value="NmrA"/>
    <property type="match status" value="1"/>
</dbReference>
<dbReference type="PANTHER" id="PTHR42748">
    <property type="entry name" value="NITROGEN METABOLITE REPRESSION PROTEIN NMRA FAMILY MEMBER"/>
    <property type="match status" value="1"/>
</dbReference>
<dbReference type="CDD" id="cd05251">
    <property type="entry name" value="NmrA_like_SDR_a"/>
    <property type="match status" value="1"/>
</dbReference>
<dbReference type="Gene3D" id="3.40.50.720">
    <property type="entry name" value="NAD(P)-binding Rossmann-like Domain"/>
    <property type="match status" value="1"/>
</dbReference>
<gene>
    <name evidence="4" type="ORF">ERX29_01545</name>
</gene>
<dbReference type="RefSeq" id="WP_133442930.1">
    <property type="nucleotide sequence ID" value="NZ_SCWB01000002.1"/>
</dbReference>
<dbReference type="InterPro" id="IPR051164">
    <property type="entry name" value="NmrA-like_oxidored"/>
</dbReference>
<evidence type="ECO:0000259" key="3">
    <source>
        <dbReference type="Pfam" id="PF05368"/>
    </source>
</evidence>
<evidence type="ECO:0000256" key="2">
    <source>
        <dbReference type="ARBA" id="ARBA00022857"/>
    </source>
</evidence>
<proteinExistence type="inferred from homology"/>
<dbReference type="Proteomes" id="UP000294802">
    <property type="component" value="Unassembled WGS sequence"/>
</dbReference>
<evidence type="ECO:0000256" key="1">
    <source>
        <dbReference type="ARBA" id="ARBA00006328"/>
    </source>
</evidence>
<dbReference type="SUPFAM" id="SSF51735">
    <property type="entry name" value="NAD(P)-binding Rossmann-fold domains"/>
    <property type="match status" value="1"/>
</dbReference>
<dbReference type="InterPro" id="IPR008030">
    <property type="entry name" value="NmrA-like"/>
</dbReference>
<comment type="caution">
    <text evidence="4">The sequence shown here is derived from an EMBL/GenBank/DDBJ whole genome shotgun (WGS) entry which is preliminary data.</text>
</comment>
<protein>
    <submittedName>
        <fullName evidence="4">NmrA/HSCARG family protein</fullName>
    </submittedName>
</protein>
<accession>A0A4R6BWY3</accession>
<dbReference type="InterPro" id="IPR036291">
    <property type="entry name" value="NAD(P)-bd_dom_sf"/>
</dbReference>